<feature type="signal peptide" evidence="1">
    <location>
        <begin position="1"/>
        <end position="21"/>
    </location>
</feature>
<dbReference type="EMBL" id="CM026433">
    <property type="protein sequence ID" value="KAG0554178.1"/>
    <property type="molecule type" value="Genomic_DNA"/>
</dbReference>
<proteinExistence type="predicted"/>
<sequence length="60" mass="6663">MTPVLSVLLFFCNLLCRRASAKNENIVYESALIHFSRQPASVSDASSLLPREVRAGEIQL</sequence>
<reference evidence="2" key="1">
    <citation type="submission" date="2020-06" db="EMBL/GenBank/DDBJ databases">
        <title>WGS assembly of Ceratodon purpureus strain R40.</title>
        <authorList>
            <person name="Carey S.B."/>
            <person name="Jenkins J."/>
            <person name="Shu S."/>
            <person name="Lovell J.T."/>
            <person name="Sreedasyam A."/>
            <person name="Maumus F."/>
            <person name="Tiley G.P."/>
            <person name="Fernandez-Pozo N."/>
            <person name="Barry K."/>
            <person name="Chen C."/>
            <person name="Wang M."/>
            <person name="Lipzen A."/>
            <person name="Daum C."/>
            <person name="Saski C.A."/>
            <person name="Payton A.C."/>
            <person name="Mcbreen J.C."/>
            <person name="Conrad R.E."/>
            <person name="Kollar L.M."/>
            <person name="Olsson S."/>
            <person name="Huttunen S."/>
            <person name="Landis J.B."/>
            <person name="Wickett N.J."/>
            <person name="Johnson M.G."/>
            <person name="Rensing S.A."/>
            <person name="Grimwood J."/>
            <person name="Schmutz J."/>
            <person name="Mcdaniel S.F."/>
        </authorList>
    </citation>
    <scope>NUCLEOTIDE SEQUENCE</scope>
    <source>
        <strain evidence="2">R40</strain>
    </source>
</reference>
<organism evidence="2 3">
    <name type="scientific">Ceratodon purpureus</name>
    <name type="common">Fire moss</name>
    <name type="synonym">Dicranum purpureum</name>
    <dbReference type="NCBI Taxonomy" id="3225"/>
    <lineage>
        <taxon>Eukaryota</taxon>
        <taxon>Viridiplantae</taxon>
        <taxon>Streptophyta</taxon>
        <taxon>Embryophyta</taxon>
        <taxon>Bryophyta</taxon>
        <taxon>Bryophytina</taxon>
        <taxon>Bryopsida</taxon>
        <taxon>Dicranidae</taxon>
        <taxon>Pseudoditrichales</taxon>
        <taxon>Ditrichaceae</taxon>
        <taxon>Ceratodon</taxon>
    </lineage>
</organism>
<dbReference type="Proteomes" id="UP000822688">
    <property type="component" value="Chromosome 12"/>
</dbReference>
<dbReference type="AlphaFoldDB" id="A0A8T0G8F5"/>
<evidence type="ECO:0000313" key="3">
    <source>
        <dbReference type="Proteomes" id="UP000822688"/>
    </source>
</evidence>
<evidence type="ECO:0000313" key="2">
    <source>
        <dbReference type="EMBL" id="KAG0554178.1"/>
    </source>
</evidence>
<accession>A0A8T0G8F5</accession>
<gene>
    <name evidence="2" type="ORF">KC19_12G069800</name>
</gene>
<evidence type="ECO:0000256" key="1">
    <source>
        <dbReference type="SAM" id="SignalP"/>
    </source>
</evidence>
<keyword evidence="1" id="KW-0732">Signal</keyword>
<keyword evidence="3" id="KW-1185">Reference proteome</keyword>
<protein>
    <submittedName>
        <fullName evidence="2">Uncharacterized protein</fullName>
    </submittedName>
</protein>
<comment type="caution">
    <text evidence="2">The sequence shown here is derived from an EMBL/GenBank/DDBJ whole genome shotgun (WGS) entry which is preliminary data.</text>
</comment>
<name>A0A8T0G8F5_CERPU</name>
<feature type="chain" id="PRO_5035848060" evidence="1">
    <location>
        <begin position="22"/>
        <end position="60"/>
    </location>
</feature>